<accession>A0ACC1RTP1</accession>
<comment type="caution">
    <text evidence="1">The sequence shown here is derived from an EMBL/GenBank/DDBJ whole genome shotgun (WGS) entry which is preliminary data.</text>
</comment>
<gene>
    <name evidence="1" type="ORF">NM688_g8387</name>
</gene>
<evidence type="ECO:0000313" key="2">
    <source>
        <dbReference type="Proteomes" id="UP001148662"/>
    </source>
</evidence>
<organism evidence="1 2">
    <name type="scientific">Phlebia brevispora</name>
    <dbReference type="NCBI Taxonomy" id="194682"/>
    <lineage>
        <taxon>Eukaryota</taxon>
        <taxon>Fungi</taxon>
        <taxon>Dikarya</taxon>
        <taxon>Basidiomycota</taxon>
        <taxon>Agaricomycotina</taxon>
        <taxon>Agaricomycetes</taxon>
        <taxon>Polyporales</taxon>
        <taxon>Meruliaceae</taxon>
        <taxon>Phlebia</taxon>
    </lineage>
</organism>
<dbReference type="Proteomes" id="UP001148662">
    <property type="component" value="Unassembled WGS sequence"/>
</dbReference>
<reference evidence="1" key="1">
    <citation type="submission" date="2022-07" db="EMBL/GenBank/DDBJ databases">
        <title>Genome Sequence of Phlebia brevispora.</title>
        <authorList>
            <person name="Buettner E."/>
        </authorList>
    </citation>
    <scope>NUCLEOTIDE SEQUENCE</scope>
    <source>
        <strain evidence="1">MPL23</strain>
    </source>
</reference>
<keyword evidence="2" id="KW-1185">Reference proteome</keyword>
<protein>
    <submittedName>
        <fullName evidence="1">Uncharacterized protein</fullName>
    </submittedName>
</protein>
<sequence>MCEITGTTTGIKYDPRLSSLFEAQNMANPPRPLSPQAALPANVVMSPNGETYYCMPDGKWVLFGGVPATRLEPGASSSGRATRALNSITGPEPPQFAPPRQPPTHQPNQPVDPALAPLPPQDNHEVVEIIGHLPVQVVAGARRATQPASVDRKGKNKARNIDVEGPAKRGRRGGVANYREEEVSRLLDFAEAFLPTGAKGWAAVGAQLRAWARQTGYPERTNKSIEAKYKQLVRTTKPTGSGECPPNIERAHQIEDMINNKIGSRELDDEDIVDDVERTPQASDEEDEENDEQDDPSPPAKRPSVIKRELSMPLDVRSARVAQRRARQPAGAGLAILSKISASLEPGTQAALASERSAASFQGFQFIALNQQLRDSQSEINSLHQQLAEAQRRADRAEQQLEFTRMLSEASQGRTRMFGALPHTPSRTRRSRSRSRSTPRRRYEVHYRDGGRHSFWGYPEDAPQLTSPPLSYRETPDTPSRGRDRGRTYHHHSADRHPPEASPSHRRQPDVDLTITPHYRARADLNISLNHPYAVPSRTPSPVAPSYEREHSTAEM</sequence>
<name>A0ACC1RTP1_9APHY</name>
<evidence type="ECO:0000313" key="1">
    <source>
        <dbReference type="EMBL" id="KAJ3525542.1"/>
    </source>
</evidence>
<proteinExistence type="predicted"/>
<dbReference type="EMBL" id="JANHOG010002239">
    <property type="protein sequence ID" value="KAJ3525542.1"/>
    <property type="molecule type" value="Genomic_DNA"/>
</dbReference>